<dbReference type="Proteomes" id="UP001549162">
    <property type="component" value="Unassembled WGS sequence"/>
</dbReference>
<organism evidence="7 8">
    <name type="scientific">Peptoniphilus olsenii</name>
    <dbReference type="NCBI Taxonomy" id="411570"/>
    <lineage>
        <taxon>Bacteria</taxon>
        <taxon>Bacillati</taxon>
        <taxon>Bacillota</taxon>
        <taxon>Tissierellia</taxon>
        <taxon>Tissierellales</taxon>
        <taxon>Peptoniphilaceae</taxon>
        <taxon>Peptoniphilus</taxon>
    </lineage>
</organism>
<keyword evidence="3 6" id="KW-0812">Transmembrane</keyword>
<feature type="transmembrane region" description="Helical" evidence="6">
    <location>
        <begin position="62"/>
        <end position="85"/>
    </location>
</feature>
<evidence type="ECO:0000256" key="2">
    <source>
        <dbReference type="ARBA" id="ARBA00008974"/>
    </source>
</evidence>
<evidence type="ECO:0000313" key="7">
    <source>
        <dbReference type="EMBL" id="MET3617179.1"/>
    </source>
</evidence>
<accession>A0ABV2JBP0</accession>
<feature type="transmembrane region" description="Helical" evidence="6">
    <location>
        <begin position="237"/>
        <end position="263"/>
    </location>
</feature>
<feature type="transmembrane region" description="Helical" evidence="6">
    <location>
        <begin position="203"/>
        <end position="225"/>
    </location>
</feature>
<feature type="transmembrane region" description="Helical" evidence="6">
    <location>
        <begin position="340"/>
        <end position="362"/>
    </location>
</feature>
<protein>
    <submittedName>
        <fullName evidence="7">Cytosine permease</fullName>
    </submittedName>
</protein>
<dbReference type="Gene3D" id="1.10.4160.10">
    <property type="entry name" value="Hydantoin permease"/>
    <property type="match status" value="1"/>
</dbReference>
<evidence type="ECO:0000256" key="5">
    <source>
        <dbReference type="ARBA" id="ARBA00023136"/>
    </source>
</evidence>
<name>A0ABV2JBP0_9FIRM</name>
<comment type="caution">
    <text evidence="7">The sequence shown here is derived from an EMBL/GenBank/DDBJ whole genome shotgun (WGS) entry which is preliminary data.</text>
</comment>
<evidence type="ECO:0000256" key="4">
    <source>
        <dbReference type="ARBA" id="ARBA00022989"/>
    </source>
</evidence>
<keyword evidence="5 6" id="KW-0472">Membrane</keyword>
<feature type="transmembrane region" description="Helical" evidence="6">
    <location>
        <begin position="383"/>
        <end position="400"/>
    </location>
</feature>
<evidence type="ECO:0000256" key="1">
    <source>
        <dbReference type="ARBA" id="ARBA00004141"/>
    </source>
</evidence>
<dbReference type="PANTHER" id="PTHR30569">
    <property type="entry name" value="CYTOSINE TRANSPORTER CODB"/>
    <property type="match status" value="1"/>
</dbReference>
<dbReference type="Pfam" id="PF02133">
    <property type="entry name" value="Transp_cyt_pur"/>
    <property type="match status" value="1"/>
</dbReference>
<feature type="transmembrane region" description="Helical" evidence="6">
    <location>
        <begin position="275"/>
        <end position="295"/>
    </location>
</feature>
<keyword evidence="4 6" id="KW-1133">Transmembrane helix</keyword>
<dbReference type="InterPro" id="IPR001248">
    <property type="entry name" value="Pur-cyt_permease"/>
</dbReference>
<reference evidence="7 8" key="1">
    <citation type="submission" date="2024-06" db="EMBL/GenBank/DDBJ databases">
        <title>Genomic Encyclopedia of Type Strains, Phase IV (KMG-IV): sequencing the most valuable type-strain genomes for metagenomic binning, comparative biology and taxonomic classification.</title>
        <authorList>
            <person name="Goeker M."/>
        </authorList>
    </citation>
    <scope>NUCLEOTIDE SEQUENCE [LARGE SCALE GENOMIC DNA]</scope>
    <source>
        <strain evidence="7 8">DSM 21460</strain>
    </source>
</reference>
<evidence type="ECO:0000256" key="6">
    <source>
        <dbReference type="SAM" id="Phobius"/>
    </source>
</evidence>
<gene>
    <name evidence="7" type="ORF">ABID14_000807</name>
</gene>
<evidence type="ECO:0000256" key="3">
    <source>
        <dbReference type="ARBA" id="ARBA00022692"/>
    </source>
</evidence>
<dbReference type="InterPro" id="IPR030191">
    <property type="entry name" value="CodB"/>
</dbReference>
<evidence type="ECO:0000313" key="8">
    <source>
        <dbReference type="Proteomes" id="UP001549162"/>
    </source>
</evidence>
<dbReference type="PANTHER" id="PTHR30569:SF0">
    <property type="entry name" value="CYTOSINE PERMEASE"/>
    <property type="match status" value="1"/>
</dbReference>
<proteinExistence type="inferred from homology"/>
<comment type="similarity">
    <text evidence="2">Belongs to the purine-cytosine permease (2.A.39) family.</text>
</comment>
<feature type="transmembrane region" description="Helical" evidence="6">
    <location>
        <begin position="412"/>
        <end position="433"/>
    </location>
</feature>
<comment type="subcellular location">
    <subcellularLocation>
        <location evidence="1">Membrane</location>
        <topology evidence="1">Multi-pass membrane protein</topology>
    </subcellularLocation>
</comment>
<dbReference type="EMBL" id="JBEPMA010000003">
    <property type="protein sequence ID" value="MET3617179.1"/>
    <property type="molecule type" value="Genomic_DNA"/>
</dbReference>
<feature type="transmembrane region" description="Helical" evidence="6">
    <location>
        <begin position="315"/>
        <end position="334"/>
    </location>
</feature>
<feature type="transmembrane region" description="Helical" evidence="6">
    <location>
        <begin position="138"/>
        <end position="158"/>
    </location>
</feature>
<dbReference type="RefSeq" id="WP_354367372.1">
    <property type="nucleotide sequence ID" value="NZ_JBEPMA010000003.1"/>
</dbReference>
<feature type="transmembrane region" description="Helical" evidence="6">
    <location>
        <begin position="106"/>
        <end position="126"/>
    </location>
</feature>
<feature type="transmembrane region" description="Helical" evidence="6">
    <location>
        <begin position="165"/>
        <end position="183"/>
    </location>
</feature>
<sequence length="438" mass="46881">MKANVNQDFEKIVDMDFEKSAVPLDARKSFWSITIVWLGFVFVITSMMTGGGLASGLSFSEIIFAIAIGNIFLSVIAIAIANMASKTGLSFALITRYTFGNKGSKIATLFVPIVNIGWYTIQAATYGNFIASVLNIEGAGELVILFLSAIVMGIFAFSGIKAITILGYVAIPAIIFLSIGTAIKSGMIAGWDTIINCVPKDSMSVVNGVTIVIGTWILSTATCIADTMRFAKNRKEAMLSACVGLLGGNSLLILCGAIAGIGMEDSDLTAVLLKLGLVVPSLILMTTNIFTTNAANLYSSSLNLANSFRTDRKKIIAIVLVISGLLCLTRPYNIDMLFKFLNLLGVIVPPLAGIILSNYYIINKGEYPDLDSEEIKEWDFTPWISWAIALVIVKLLEGVAKGGSAMNGIFGLPALNGIIAGFLLYTLIAKVFVKRSIL</sequence>
<keyword evidence="8" id="KW-1185">Reference proteome</keyword>
<feature type="transmembrane region" description="Helical" evidence="6">
    <location>
        <begin position="29"/>
        <end position="50"/>
    </location>
</feature>